<reference evidence="2" key="1">
    <citation type="submission" date="2019-10" db="EMBL/GenBank/DDBJ databases">
        <title>Muricauda hadale sp. nov., a piezophilic bacterium isolated from hadopelagic water of the Mariana Trench.</title>
        <authorList>
            <person name="Wei Y."/>
        </authorList>
    </citation>
    <scope>NUCLEOTIDE SEQUENCE [LARGE SCALE GENOMIC DNA]</scope>
    <source>
        <strain evidence="2">MT-229</strain>
    </source>
</reference>
<organism evidence="2 3">
    <name type="scientific">Flagellimonas hadalis</name>
    <dbReference type="NCBI Taxonomy" id="2597517"/>
    <lineage>
        <taxon>Bacteria</taxon>
        <taxon>Pseudomonadati</taxon>
        <taxon>Bacteroidota</taxon>
        <taxon>Flavobacteriia</taxon>
        <taxon>Flavobacteriales</taxon>
        <taxon>Flavobacteriaceae</taxon>
        <taxon>Flagellimonas</taxon>
    </lineage>
</organism>
<keyword evidence="1" id="KW-0175">Coiled coil</keyword>
<keyword evidence="3" id="KW-1185">Reference proteome</keyword>
<dbReference type="EMBL" id="VNIK02000001">
    <property type="protein sequence ID" value="KAB5491896.1"/>
    <property type="molecule type" value="Genomic_DNA"/>
</dbReference>
<sequence>MRRIFVCTLWAMVLTMARGQEPQLPTDLRQHTLVQFGSSLMNASYAPDWNRPNSLSLWTRWQWQDIDGDPTTIFANYTHQINARSTAGLGFLQHNTGIFLFTGGNANYTHTFQLDDEVQLLAGVNVFAFQQTVADERFGQNGEVDPTILEDFEGFRMTFSPGFLLLVNQFSMGLAFENAVGFYLSGEGETENFQTIMGTLGHDFPVILSSGLGDSFVRPMIYVKSVPEGDTQFGLNGLLSTSKFWLQGGYNSFYGVSGGLGVTLANAFSIGGLMEFGTDSSLEEENPTIEIIASYRFGKPDGRKKVVGFDVEKEVALEQERLKREEEAELALQREAALQQERDSLARARKLAEQLREQQRKDSIAQVSLQKEQDSLARLRNQNVELRPNEKYEEVQGEEGLEPGFYLIANVYGTQKYFDNFMKTLRTKGLEPKSFYRKANKYNYVYLERYDTMDEARTARDSKFNGKYPDKTWIFRVRGN</sequence>
<evidence type="ECO:0000313" key="3">
    <source>
        <dbReference type="Proteomes" id="UP000319204"/>
    </source>
</evidence>
<evidence type="ECO:0000256" key="1">
    <source>
        <dbReference type="SAM" id="Coils"/>
    </source>
</evidence>
<proteinExistence type="predicted"/>
<accession>A0A5N5J0J3</accession>
<dbReference type="NCBIfam" id="TIGR03519">
    <property type="entry name" value="T9SS_PorP_fam"/>
    <property type="match status" value="1"/>
</dbReference>
<evidence type="ECO:0000313" key="2">
    <source>
        <dbReference type="EMBL" id="KAB5491896.1"/>
    </source>
</evidence>
<dbReference type="OrthoDB" id="1393025at2"/>
<comment type="caution">
    <text evidence="2">The sequence shown here is derived from an EMBL/GenBank/DDBJ whole genome shotgun (WGS) entry which is preliminary data.</text>
</comment>
<name>A0A5N5J0J3_9FLAO</name>
<dbReference type="InterPro" id="IPR019861">
    <property type="entry name" value="PorP/SprF_Bacteroidetes"/>
</dbReference>
<protein>
    <submittedName>
        <fullName evidence="2">Type IX secretion system membrane protein PorP/SprF</fullName>
    </submittedName>
</protein>
<dbReference type="Pfam" id="PF11751">
    <property type="entry name" value="PorP_SprF"/>
    <property type="match status" value="1"/>
</dbReference>
<dbReference type="Proteomes" id="UP000319204">
    <property type="component" value="Unassembled WGS sequence"/>
</dbReference>
<dbReference type="AlphaFoldDB" id="A0A5N5J0J3"/>
<gene>
    <name evidence="2" type="ORF">FOT42_002790</name>
</gene>
<feature type="coiled-coil region" evidence="1">
    <location>
        <begin position="315"/>
        <end position="358"/>
    </location>
</feature>